<organism evidence="2 3">
    <name type="scientific">Thermodesulfobacterium geofontis (strain OPF15)</name>
    <dbReference type="NCBI Taxonomy" id="795359"/>
    <lineage>
        <taxon>Bacteria</taxon>
        <taxon>Pseudomonadati</taxon>
        <taxon>Thermodesulfobacteriota</taxon>
        <taxon>Thermodesulfobacteria</taxon>
        <taxon>Thermodesulfobacteriales</taxon>
        <taxon>Thermodesulfobacteriaceae</taxon>
        <taxon>Thermodesulfobacterium</taxon>
    </lineage>
</organism>
<dbReference type="KEGG" id="top:TOPB45_1098"/>
<sequence length="261" mass="30159">MAKKQQSKPQTNKITLNARDIGNSLLDDFCPRCFWITKKFPLKDKHPFSLPFSGLPNIVDSYIKRVVRYYVQKLNFLPSWLLNQLKDYYLELDFENVRLFKQSSFQVTLFDGACVLSGQADEILEFPDGSLFIIDYKASSLTENQLKIRPLYEAQLNAYAYLANKKLGKPVVGLALVYFDPEYKDLNDEVMLHRTKEKFLFGFNPTVVPVKLMDPEWVEELCQTLFEILSLDTPPEGRANCEGCNLLQDWLNKISSYIGLI</sequence>
<dbReference type="InterPro" id="IPR011335">
    <property type="entry name" value="Restrct_endonuc-II-like"/>
</dbReference>
<dbReference type="InterPro" id="IPR038726">
    <property type="entry name" value="PDDEXK_AddAB-type"/>
</dbReference>
<gene>
    <name evidence="2" type="ordered locus">TOPB45_1098</name>
</gene>
<dbReference type="eggNOG" id="COG1074">
    <property type="taxonomic scope" value="Bacteria"/>
</dbReference>
<protein>
    <recommendedName>
        <fullName evidence="1">PD-(D/E)XK endonuclease-like domain-containing protein</fullName>
    </recommendedName>
</protein>
<reference evidence="2 3" key="1">
    <citation type="journal article" date="2013" name="Genome Announc.">
        <title>Complete genome sequence of the hyperthermophilic sulfate-reducing bacterium Thermodesulfobacterium geofontis OPF15T.</title>
        <authorList>
            <person name="Elkins J.G."/>
            <person name="Hamilton-Brehm S.D."/>
            <person name="Lucas S."/>
            <person name="Han J."/>
            <person name="Lapidus A."/>
            <person name="Cheng J.F."/>
            <person name="Goodwin L.A."/>
            <person name="Pitluck S."/>
            <person name="Peters L."/>
            <person name="Mikhailova N."/>
            <person name="Davenport K.W."/>
            <person name="Detter J.C."/>
            <person name="Han C.S."/>
            <person name="Tapia R."/>
            <person name="Land M.L."/>
            <person name="Hauser L."/>
            <person name="Kyrpides N.C."/>
            <person name="Ivanova N.N."/>
            <person name="Pagani I."/>
            <person name="Bruce D."/>
            <person name="Woyke T."/>
            <person name="Cottingham R.W."/>
        </authorList>
    </citation>
    <scope>NUCLEOTIDE SEQUENCE [LARGE SCALE GENOMIC DNA]</scope>
    <source>
        <strain evidence="2 3">OPF15</strain>
    </source>
</reference>
<evidence type="ECO:0000313" key="2">
    <source>
        <dbReference type="EMBL" id="AEH23187.1"/>
    </source>
</evidence>
<accession>F8C636</accession>
<dbReference type="EMBL" id="CP002829">
    <property type="protein sequence ID" value="AEH23187.1"/>
    <property type="molecule type" value="Genomic_DNA"/>
</dbReference>
<dbReference type="RefSeq" id="WP_013909885.1">
    <property type="nucleotide sequence ID" value="NC_015682.1"/>
</dbReference>
<dbReference type="Pfam" id="PF12705">
    <property type="entry name" value="PDDEXK_1"/>
    <property type="match status" value="1"/>
</dbReference>
<evidence type="ECO:0000259" key="1">
    <source>
        <dbReference type="Pfam" id="PF12705"/>
    </source>
</evidence>
<dbReference type="PATRIC" id="fig|795359.3.peg.1109"/>
<dbReference type="InterPro" id="IPR011604">
    <property type="entry name" value="PDDEXK-like_dom_sf"/>
</dbReference>
<keyword evidence="3" id="KW-1185">Reference proteome</keyword>
<proteinExistence type="predicted"/>
<dbReference type="Gene3D" id="3.90.320.10">
    <property type="match status" value="1"/>
</dbReference>
<name>F8C636_THEGP</name>
<evidence type="ECO:0000313" key="3">
    <source>
        <dbReference type="Proteomes" id="UP000006583"/>
    </source>
</evidence>
<dbReference type="SUPFAM" id="SSF52980">
    <property type="entry name" value="Restriction endonuclease-like"/>
    <property type="match status" value="1"/>
</dbReference>
<dbReference type="OrthoDB" id="4706810at2"/>
<dbReference type="AlphaFoldDB" id="F8C636"/>
<dbReference type="STRING" id="795359.TOPB45_1098"/>
<dbReference type="Proteomes" id="UP000006583">
    <property type="component" value="Chromosome"/>
</dbReference>
<feature type="domain" description="PD-(D/E)XK endonuclease-like" evidence="1">
    <location>
        <begin position="79"/>
        <end position="245"/>
    </location>
</feature>
<dbReference type="HOGENOM" id="CLU_1065326_0_0_0"/>